<dbReference type="CDD" id="cd01650">
    <property type="entry name" value="RT_nLTR_like"/>
    <property type="match status" value="1"/>
</dbReference>
<dbReference type="InterPro" id="IPR000477">
    <property type="entry name" value="RT_dom"/>
</dbReference>
<evidence type="ECO:0000259" key="2">
    <source>
        <dbReference type="PROSITE" id="PS50878"/>
    </source>
</evidence>
<dbReference type="PANTHER" id="PTHR47027">
    <property type="entry name" value="REVERSE TRANSCRIPTASE DOMAIN-CONTAINING PROTEIN"/>
    <property type="match status" value="1"/>
</dbReference>
<evidence type="ECO:0000313" key="4">
    <source>
        <dbReference type="RefSeq" id="XP_035696678.1"/>
    </source>
</evidence>
<dbReference type="GeneID" id="118430077"/>
<evidence type="ECO:0000313" key="3">
    <source>
        <dbReference type="Proteomes" id="UP000001554"/>
    </source>
</evidence>
<feature type="domain" description="Reverse transcriptase" evidence="2">
    <location>
        <begin position="470"/>
        <end position="743"/>
    </location>
</feature>
<dbReference type="InterPro" id="IPR043502">
    <property type="entry name" value="DNA/RNA_pol_sf"/>
</dbReference>
<proteinExistence type="predicted"/>
<dbReference type="PROSITE" id="PS50878">
    <property type="entry name" value="RT_POL"/>
    <property type="match status" value="1"/>
</dbReference>
<dbReference type="Gene3D" id="2.60.120.620">
    <property type="entry name" value="q2cbj1_9rhob like domain"/>
    <property type="match status" value="1"/>
</dbReference>
<keyword evidence="3" id="KW-1185">Reference proteome</keyword>
<feature type="region of interest" description="Disordered" evidence="1">
    <location>
        <begin position="293"/>
        <end position="313"/>
    </location>
</feature>
<dbReference type="Proteomes" id="UP000001554">
    <property type="component" value="Chromosome 14"/>
</dbReference>
<accession>A0A9J7M958</accession>
<dbReference type="AlphaFoldDB" id="A0A9J7M958"/>
<name>A0A9J7M958_BRAFL</name>
<protein>
    <submittedName>
        <fullName evidence="4">Uncharacterized protein LOC118430077</fullName>
    </submittedName>
</protein>
<dbReference type="Pfam" id="PF00078">
    <property type="entry name" value="RVT_1"/>
    <property type="match status" value="1"/>
</dbReference>
<organism evidence="3 4">
    <name type="scientific">Branchiostoma floridae</name>
    <name type="common">Florida lancelet</name>
    <name type="synonym">Amphioxus</name>
    <dbReference type="NCBI Taxonomy" id="7739"/>
    <lineage>
        <taxon>Eukaryota</taxon>
        <taxon>Metazoa</taxon>
        <taxon>Chordata</taxon>
        <taxon>Cephalochordata</taxon>
        <taxon>Leptocardii</taxon>
        <taxon>Amphioxiformes</taxon>
        <taxon>Branchiostomatidae</taxon>
        <taxon>Branchiostoma</taxon>
    </lineage>
</organism>
<dbReference type="OrthoDB" id="410381at2759"/>
<dbReference type="PANTHER" id="PTHR47027:SF25">
    <property type="entry name" value="REVERSE TRANSCRIPTASE DOMAIN-CONTAINING PROTEIN"/>
    <property type="match status" value="1"/>
</dbReference>
<reference evidence="4" key="2">
    <citation type="submission" date="2025-08" db="UniProtKB">
        <authorList>
            <consortium name="RefSeq"/>
        </authorList>
    </citation>
    <scope>IDENTIFICATION</scope>
    <source>
        <strain evidence="4">S238N-H82</strain>
        <tissue evidence="4">Testes</tissue>
    </source>
</reference>
<sequence>MASVAAWRASSANTAQSHSGDMPGVTVAMGPEDLKGEKRVLAEGMATQGECDMMLDLAQVGVMPGNGGPFTYTNHEMFEGLEVIQAAKLAQQGVVSVGHVETFLTLSEKGRRFVHDYFGLKQELFFEYTHLVCRTAVTVSAGEMLRTDPSHKVHVDNCRLNYLDWSCRYQTELNQRHYSSIMFLNDDFTGGQFFFAHSGSHTAQLRLKKLTVKKKMKPFATDKFKDPMVSEKYQLKLQNRFQLLQDMGQDVETQWSLFKETVTKSAEETIGRRRGSRKEQWIKDHTWDLIDKRKKMKGERDRARSEEEKETTKHLYRDLDRQVKKSCRADKRQWLEKKGAEAEEAAQKNDARTLYRLVREVSGSWNSSSAPIKDKCGKTLLTTEEQDMRWMEHFQETLNQPNPDTLFDFQAEEPAEDLDVCEEMISMDETFQALKGMKNNKAAGLDEISAEMLKHGGESTVEMLNRLMNRCWQDEQVPRDWQDGVIVKLPKKGNLSDCNNWRGITLLSIPGKVFCAVLLRRLKKAVDCKLREEQAGFRSNRSCTEQIFTLRNIVEQCLEYQTPLVLNFIDFKKAFDSIHRTSLWNIARSYGIPKQFVNIFKSLYANSRCCVRTEGGTTDFFDIVTGVRQGCILSPFLFLLTIDFVLKKTTEDGREGVRWNGEERLADLDFADDLALLSETNQDLQNLTTKLEQFSGKVGLRVSTEKTKAMEVVHNINHPPLNISVNNNQVEIVDQFTYLGSVVSNSGDVEPDINCRIGKAAAVFRRMRKVWSTSTIDLDTKLRLYNSIVLPTAVYASETWKSSARLNKKLDVFHQRNLRKILKVRWQEHITNEEILRRANSQPLSKIITGKRMQLAGHILRLPNHRYSKTAMTWIPTGGKRKRGRPKNTWRRTFTEDLKRAGIPWATVQPKCGRLVAFSSGPENPHGVQAVLKGRRCVLAMWYTLDKQYEELSHHKARELVDSLLKHEGQKSNEKRNDEL</sequence>
<dbReference type="KEGG" id="bfo:118430077"/>
<feature type="compositionally biased region" description="Basic and acidic residues" evidence="1">
    <location>
        <begin position="298"/>
        <end position="313"/>
    </location>
</feature>
<dbReference type="RefSeq" id="XP_035696678.1">
    <property type="nucleotide sequence ID" value="XM_035840785.1"/>
</dbReference>
<dbReference type="SUPFAM" id="SSF56672">
    <property type="entry name" value="DNA/RNA polymerases"/>
    <property type="match status" value="1"/>
</dbReference>
<gene>
    <name evidence="4" type="primary">LOC118430077</name>
</gene>
<dbReference type="OMA" id="INERIMW"/>
<evidence type="ECO:0000256" key="1">
    <source>
        <dbReference type="SAM" id="MobiDB-lite"/>
    </source>
</evidence>
<reference evidence="3" key="1">
    <citation type="journal article" date="2020" name="Nat. Ecol. Evol.">
        <title>Deeply conserved synteny resolves early events in vertebrate evolution.</title>
        <authorList>
            <person name="Simakov O."/>
            <person name="Marletaz F."/>
            <person name="Yue J.X."/>
            <person name="O'Connell B."/>
            <person name="Jenkins J."/>
            <person name="Brandt A."/>
            <person name="Calef R."/>
            <person name="Tung C.H."/>
            <person name="Huang T.K."/>
            <person name="Schmutz J."/>
            <person name="Satoh N."/>
            <person name="Yu J.K."/>
            <person name="Putnam N.H."/>
            <person name="Green R.E."/>
            <person name="Rokhsar D.S."/>
        </authorList>
    </citation>
    <scope>NUCLEOTIDE SEQUENCE [LARGE SCALE GENOMIC DNA]</scope>
    <source>
        <strain evidence="3">S238N-H82</strain>
    </source>
</reference>